<dbReference type="EMBL" id="OZ034824">
    <property type="protein sequence ID" value="CAL1673916.1"/>
    <property type="molecule type" value="Genomic_DNA"/>
</dbReference>
<evidence type="ECO:0000313" key="1">
    <source>
        <dbReference type="EMBL" id="CAL1673916.1"/>
    </source>
</evidence>
<evidence type="ECO:0000313" key="2">
    <source>
        <dbReference type="Proteomes" id="UP001497644"/>
    </source>
</evidence>
<sequence length="75" mass="8948">MGEERSKKGVGNAWRILQVKQDEDEWTKGSFRQMKDEGTIPKGRPAAKEKWDRRFVKGRRRGARWPYRVPAFFRP</sequence>
<organism evidence="1 2">
    <name type="scientific">Lasius platythorax</name>
    <dbReference type="NCBI Taxonomy" id="488582"/>
    <lineage>
        <taxon>Eukaryota</taxon>
        <taxon>Metazoa</taxon>
        <taxon>Ecdysozoa</taxon>
        <taxon>Arthropoda</taxon>
        <taxon>Hexapoda</taxon>
        <taxon>Insecta</taxon>
        <taxon>Pterygota</taxon>
        <taxon>Neoptera</taxon>
        <taxon>Endopterygota</taxon>
        <taxon>Hymenoptera</taxon>
        <taxon>Apocrita</taxon>
        <taxon>Aculeata</taxon>
        <taxon>Formicoidea</taxon>
        <taxon>Formicidae</taxon>
        <taxon>Formicinae</taxon>
        <taxon>Lasius</taxon>
        <taxon>Lasius</taxon>
    </lineage>
</organism>
<name>A0AAV2N2C6_9HYME</name>
<dbReference type="AlphaFoldDB" id="A0AAV2N2C6"/>
<accession>A0AAV2N2C6</accession>
<keyword evidence="2" id="KW-1185">Reference proteome</keyword>
<dbReference type="Proteomes" id="UP001497644">
    <property type="component" value="Chromosome 1"/>
</dbReference>
<proteinExistence type="predicted"/>
<gene>
    <name evidence="1" type="ORF">LPLAT_LOCUS701</name>
</gene>
<reference evidence="1 2" key="1">
    <citation type="submission" date="2024-04" db="EMBL/GenBank/DDBJ databases">
        <authorList>
            <consortium name="Molecular Ecology Group"/>
        </authorList>
    </citation>
    <scope>NUCLEOTIDE SEQUENCE [LARGE SCALE GENOMIC DNA]</scope>
</reference>
<protein>
    <submittedName>
        <fullName evidence="1">Uncharacterized protein</fullName>
    </submittedName>
</protein>